<dbReference type="AlphaFoldDB" id="A0A8H3IZU9"/>
<feature type="compositionally biased region" description="Low complexity" evidence="1">
    <location>
        <begin position="790"/>
        <end position="801"/>
    </location>
</feature>
<evidence type="ECO:0000313" key="2">
    <source>
        <dbReference type="EMBL" id="CAF9937670.1"/>
    </source>
</evidence>
<dbReference type="Gene3D" id="2.130.10.10">
    <property type="entry name" value="YVTN repeat-like/Quinoprotein amine dehydrogenase"/>
    <property type="match status" value="2"/>
</dbReference>
<feature type="compositionally biased region" description="Polar residues" evidence="1">
    <location>
        <begin position="621"/>
        <end position="631"/>
    </location>
</feature>
<feature type="compositionally biased region" description="Low complexity" evidence="1">
    <location>
        <begin position="753"/>
        <end position="782"/>
    </location>
</feature>
<feature type="compositionally biased region" description="Polar residues" evidence="1">
    <location>
        <begin position="531"/>
        <end position="542"/>
    </location>
</feature>
<feature type="region of interest" description="Disordered" evidence="1">
    <location>
        <begin position="621"/>
        <end position="651"/>
    </location>
</feature>
<feature type="compositionally biased region" description="Pro residues" evidence="1">
    <location>
        <begin position="571"/>
        <end position="580"/>
    </location>
</feature>
<sequence>MTKSARAAKPPPIIPSRQGSSGATEEPGFRGWGVFSFPPSNGLIITTTKGVYLWDVYGISEIFRSGSEGIIAAKKIFSGNEMLAVADSQVVVLHDISGGMQRSYRLKGSDGPVRLLKYAKESKKLFFTTTLQNSVQSYSLKHSKLLDPTHTHPSPPSVFALSCTSHFLLSTSPAPPTIHLTSLALNTSPVLLRPQSSSSAVVAAEFHPERENYFCLAFADGTAAVYDANHFYDSHGNVERQKNAAMLGTGGEKAFIKGLHIGSMTKNTATEGGVTLEGYDPATDPGGIGPREPGISAVAFVPGRKATVVTVGADGKCCVVDFTQPTKHKAVLLRSWHIRRPATSLSIICSTKKVIIGQFDGVDDCESEERHDIANESYYIAVGRSDGRVLLFDLDGKALGEQALDDQGARVIDVEWTQTGSGAVSPHQNLRSGIRRSPVVKRKRKSLESSAFAETRPLQIELQAMSSDMAEHSGDPLFDFTSPRKALGSFHWEPPSNESTVEATNARVGAPQGNAIVEANKPNKDTHQRSAHVTNKSSSVTVQRRAMENPSQTGTEESSSLRSTTEDGWAPPIPPRPSPKPGGRLSMRRAHTSRQSDIQSTSYLSMMAKARKVSASNPRLSQGVFVTNPPTKTKVLFGPRKPPSPTTNDCSYSTEASNIPLMSQQPEGPWLDISPQTPRRAPEVSPVSSATSNKSYKTAVSHACTSDSAERSDDTVVDWTAGFPRQPVPTLRITHPSGERPSKAKSKKKGHISLSVSSESASTPTPTSPVSDASASHISRSPAEPPPKLLPSSPSTRSTDPYVEQKVELKEKGHVTLSIASASSGDTITPRSSDSDGPIIQWPSLKKSPRIPELNKGLSDPNKYAPSTASSRKKTVRDSPIDTIIQEYADFPNPSPPRAAQTSRLASTIYPERIAPPQIPTRAASNALLVSAVDLEHESRLYPCTCSLTVKSIIEASFSTLQAQIAQHFEAQKTWFEELLRVEEEDRTMLAEENRGLRSKLARFEKEEEKGNGLPRA</sequence>
<feature type="region of interest" description="Disordered" evidence="1">
    <location>
        <begin position="720"/>
        <end position="802"/>
    </location>
</feature>
<dbReference type="EMBL" id="CAJPDT010000101">
    <property type="protein sequence ID" value="CAF9937670.1"/>
    <property type="molecule type" value="Genomic_DNA"/>
</dbReference>
<evidence type="ECO:0000256" key="1">
    <source>
        <dbReference type="SAM" id="MobiDB-lite"/>
    </source>
</evidence>
<dbReference type="OrthoDB" id="5362656at2759"/>
<accession>A0A8H3IZU9</accession>
<reference evidence="2" key="1">
    <citation type="submission" date="2021-03" db="EMBL/GenBank/DDBJ databases">
        <authorList>
            <person name="Tagirdzhanova G."/>
        </authorList>
    </citation>
    <scope>NUCLEOTIDE SEQUENCE</scope>
</reference>
<dbReference type="SUPFAM" id="SSF50978">
    <property type="entry name" value="WD40 repeat-like"/>
    <property type="match status" value="1"/>
</dbReference>
<evidence type="ECO:0000313" key="3">
    <source>
        <dbReference type="Proteomes" id="UP000664534"/>
    </source>
</evidence>
<feature type="compositionally biased region" description="Low complexity" evidence="1">
    <location>
        <begin position="553"/>
        <end position="563"/>
    </location>
</feature>
<keyword evidence="3" id="KW-1185">Reference proteome</keyword>
<gene>
    <name evidence="2" type="ORF">IMSHALPRED_000500</name>
</gene>
<feature type="region of interest" description="Disordered" evidence="1">
    <location>
        <begin position="674"/>
        <end position="697"/>
    </location>
</feature>
<comment type="caution">
    <text evidence="2">The sequence shown here is derived from an EMBL/GenBank/DDBJ whole genome shotgun (WGS) entry which is preliminary data.</text>
</comment>
<proteinExistence type="predicted"/>
<protein>
    <recommendedName>
        <fullName evidence="4">WD40 repeat-like protein</fullName>
    </recommendedName>
</protein>
<feature type="compositionally biased region" description="Polar residues" evidence="1">
    <location>
        <begin position="686"/>
        <end position="697"/>
    </location>
</feature>
<feature type="compositionally biased region" description="Polar residues" evidence="1">
    <location>
        <begin position="821"/>
        <end position="832"/>
    </location>
</feature>
<feature type="region of interest" description="Disordered" evidence="1">
    <location>
        <begin position="517"/>
        <end position="599"/>
    </location>
</feature>
<dbReference type="InterPro" id="IPR036322">
    <property type="entry name" value="WD40_repeat_dom_sf"/>
</dbReference>
<feature type="region of interest" description="Disordered" evidence="1">
    <location>
        <begin position="821"/>
        <end position="879"/>
    </location>
</feature>
<name>A0A8H3IZU9_9LECA</name>
<dbReference type="InterPro" id="IPR015943">
    <property type="entry name" value="WD40/YVTN_repeat-like_dom_sf"/>
</dbReference>
<feature type="region of interest" description="Disordered" evidence="1">
    <location>
        <begin position="1"/>
        <end position="26"/>
    </location>
</feature>
<organism evidence="2 3">
    <name type="scientific">Imshaugia aleurites</name>
    <dbReference type="NCBI Taxonomy" id="172621"/>
    <lineage>
        <taxon>Eukaryota</taxon>
        <taxon>Fungi</taxon>
        <taxon>Dikarya</taxon>
        <taxon>Ascomycota</taxon>
        <taxon>Pezizomycotina</taxon>
        <taxon>Lecanoromycetes</taxon>
        <taxon>OSLEUM clade</taxon>
        <taxon>Lecanoromycetidae</taxon>
        <taxon>Lecanorales</taxon>
        <taxon>Lecanorineae</taxon>
        <taxon>Parmeliaceae</taxon>
        <taxon>Imshaugia</taxon>
    </lineage>
</organism>
<dbReference type="Proteomes" id="UP000664534">
    <property type="component" value="Unassembled WGS sequence"/>
</dbReference>
<evidence type="ECO:0008006" key="4">
    <source>
        <dbReference type="Google" id="ProtNLM"/>
    </source>
</evidence>